<sequence length="267" mass="30133">MRLLGFTRQETDVFDATFAVEQQGHRYMQLHEDNLQDPDLYIADAASLKALVTLEQLRPSDVRPALLVGEPPVALPYARVERPIRWQQLVEVLDKLIETRADALSRLQASDIVTVTERRRSNRVDIDLTDPADYLKMRTKRSQGRTVLIVDQSPQLYDWIAAMFAQAPVRILLADTMSAVEQACVLHPVATVIVNTTAAGMDPYAVCDLVTQNRAHDERIAVIFLSARDMTFDAERARVSGYDGFLSMPVSKTNLTIALQRFMHLPR</sequence>
<evidence type="ECO:0000313" key="5">
    <source>
        <dbReference type="Proteomes" id="UP000642180"/>
    </source>
</evidence>
<dbReference type="Pfam" id="PF00072">
    <property type="entry name" value="Response_reg"/>
    <property type="match status" value="1"/>
</dbReference>
<evidence type="ECO:0000259" key="3">
    <source>
        <dbReference type="PROSITE" id="PS50110"/>
    </source>
</evidence>
<evidence type="ECO:0000256" key="1">
    <source>
        <dbReference type="ARBA" id="ARBA00022553"/>
    </source>
</evidence>
<evidence type="ECO:0000313" key="4">
    <source>
        <dbReference type="EMBL" id="GGI20650.1"/>
    </source>
</evidence>
<evidence type="ECO:0000256" key="2">
    <source>
        <dbReference type="PROSITE-ProRule" id="PRU00169"/>
    </source>
</evidence>
<dbReference type="CDD" id="cd00156">
    <property type="entry name" value="REC"/>
    <property type="match status" value="1"/>
</dbReference>
<dbReference type="SUPFAM" id="SSF52172">
    <property type="entry name" value="CheY-like"/>
    <property type="match status" value="1"/>
</dbReference>
<proteinExistence type="predicted"/>
<dbReference type="InterPro" id="IPR011006">
    <property type="entry name" value="CheY-like_superfamily"/>
</dbReference>
<name>A0A8J3F452_9BURK</name>
<dbReference type="PANTHER" id="PTHR44591:SF3">
    <property type="entry name" value="RESPONSE REGULATORY DOMAIN-CONTAINING PROTEIN"/>
    <property type="match status" value="1"/>
</dbReference>
<dbReference type="InterPro" id="IPR050595">
    <property type="entry name" value="Bact_response_regulator"/>
</dbReference>
<keyword evidence="1" id="KW-0597">Phosphoprotein</keyword>
<dbReference type="Proteomes" id="UP000642180">
    <property type="component" value="Unassembled WGS sequence"/>
</dbReference>
<gene>
    <name evidence="4" type="ORF">GCM10008066_25090</name>
</gene>
<comment type="caution">
    <text evidence="2">Lacks conserved residue(s) required for the propagation of feature annotation.</text>
</comment>
<dbReference type="AlphaFoldDB" id="A0A8J3F452"/>
<dbReference type="InterPro" id="IPR001789">
    <property type="entry name" value="Sig_transdc_resp-reg_receiver"/>
</dbReference>
<organism evidence="4 5">
    <name type="scientific">Oxalicibacterium faecigallinarum</name>
    <dbReference type="NCBI Taxonomy" id="573741"/>
    <lineage>
        <taxon>Bacteria</taxon>
        <taxon>Pseudomonadati</taxon>
        <taxon>Pseudomonadota</taxon>
        <taxon>Betaproteobacteria</taxon>
        <taxon>Burkholderiales</taxon>
        <taxon>Oxalobacteraceae</taxon>
        <taxon>Oxalicibacterium</taxon>
    </lineage>
</organism>
<keyword evidence="5" id="KW-1185">Reference proteome</keyword>
<dbReference type="GO" id="GO:0000160">
    <property type="term" value="P:phosphorelay signal transduction system"/>
    <property type="evidence" value="ECO:0007669"/>
    <property type="project" value="InterPro"/>
</dbReference>
<feature type="domain" description="Response regulatory" evidence="3">
    <location>
        <begin position="146"/>
        <end position="263"/>
    </location>
</feature>
<protein>
    <recommendedName>
        <fullName evidence="3">Response regulatory domain-containing protein</fullName>
    </recommendedName>
</protein>
<dbReference type="Gene3D" id="3.40.50.2300">
    <property type="match status" value="1"/>
</dbReference>
<dbReference type="EMBL" id="BMDI01000002">
    <property type="protein sequence ID" value="GGI20650.1"/>
    <property type="molecule type" value="Genomic_DNA"/>
</dbReference>
<dbReference type="PROSITE" id="PS50110">
    <property type="entry name" value="RESPONSE_REGULATORY"/>
    <property type="match status" value="1"/>
</dbReference>
<reference evidence="5" key="1">
    <citation type="journal article" date="2019" name="Int. J. Syst. Evol. Microbiol.">
        <title>The Global Catalogue of Microorganisms (GCM) 10K type strain sequencing project: providing services to taxonomists for standard genome sequencing and annotation.</title>
        <authorList>
            <consortium name="The Broad Institute Genomics Platform"/>
            <consortium name="The Broad Institute Genome Sequencing Center for Infectious Disease"/>
            <person name="Wu L."/>
            <person name="Ma J."/>
        </authorList>
    </citation>
    <scope>NUCLEOTIDE SEQUENCE [LARGE SCALE GENOMIC DNA]</scope>
    <source>
        <strain evidence="5">CCM 2767</strain>
    </source>
</reference>
<comment type="caution">
    <text evidence="4">The sequence shown here is derived from an EMBL/GenBank/DDBJ whole genome shotgun (WGS) entry which is preliminary data.</text>
</comment>
<accession>A0A8J3F452</accession>
<dbReference type="PANTHER" id="PTHR44591">
    <property type="entry name" value="STRESS RESPONSE REGULATOR PROTEIN 1"/>
    <property type="match status" value="1"/>
</dbReference>
<dbReference type="SMART" id="SM00448">
    <property type="entry name" value="REC"/>
    <property type="match status" value="1"/>
</dbReference>